<feature type="signal peptide" evidence="1">
    <location>
        <begin position="1"/>
        <end position="16"/>
    </location>
</feature>
<keyword evidence="4" id="KW-1185">Reference proteome</keyword>
<protein>
    <recommendedName>
        <fullName evidence="2">NERD domain-containing protein</fullName>
    </recommendedName>
</protein>
<dbReference type="AlphaFoldDB" id="A0AAF0TIR3"/>
<dbReference type="Pfam" id="PF08378">
    <property type="entry name" value="NERD"/>
    <property type="match status" value="1"/>
</dbReference>
<sequence>MVVELFCFIAVVVVLKYFFYDDDVIDVGSSDFNALFTVAERLEKLYDGKAHVGLQIPDQDSGSRQSIDVVLVTRREAMIVCVKNVAGFISVDKDGRWVCTGSHKTERLPNPGICNLYPSGAHKVNPAPANQYEEVNGTRQALCNEVDRESMIPSVMVFPRRDDAMSTIHLEFMRKDFKVAEAKQLVPILESYVEQRGITLPEGYLSCKVICSNPNFCTIDSDSFPSEVITYDQWIQLKPESNMLSGWIKGAFHGGKKDVQESIREKLNLVLSTAPMWDRLELKGNKFVLGEFLEFKGDNEDIRALGNIRRSKVSTVTIQKRSMFGVAPSKLEVRYCLRDYRGEGASASDWTEVTVHSRTEIKIQPKGSTKVRKYKLSSVISMSLSA</sequence>
<organism evidence="3 4">
    <name type="scientific">Solanum verrucosum</name>
    <dbReference type="NCBI Taxonomy" id="315347"/>
    <lineage>
        <taxon>Eukaryota</taxon>
        <taxon>Viridiplantae</taxon>
        <taxon>Streptophyta</taxon>
        <taxon>Embryophyta</taxon>
        <taxon>Tracheophyta</taxon>
        <taxon>Spermatophyta</taxon>
        <taxon>Magnoliopsida</taxon>
        <taxon>eudicotyledons</taxon>
        <taxon>Gunneridae</taxon>
        <taxon>Pentapetalae</taxon>
        <taxon>asterids</taxon>
        <taxon>lamiids</taxon>
        <taxon>Solanales</taxon>
        <taxon>Solanaceae</taxon>
        <taxon>Solanoideae</taxon>
        <taxon>Solaneae</taxon>
        <taxon>Solanum</taxon>
    </lineage>
</organism>
<dbReference type="Proteomes" id="UP001234989">
    <property type="component" value="Chromosome 3"/>
</dbReference>
<keyword evidence="1" id="KW-0732">Signal</keyword>
<dbReference type="PANTHER" id="PTHR35287:SF1">
    <property type="entry name" value="SI:ZFOS-911D5.4"/>
    <property type="match status" value="1"/>
</dbReference>
<feature type="domain" description="NERD" evidence="2">
    <location>
        <begin position="37"/>
        <end position="111"/>
    </location>
</feature>
<proteinExistence type="predicted"/>
<name>A0AAF0TIR3_SOLVR</name>
<evidence type="ECO:0000259" key="2">
    <source>
        <dbReference type="Pfam" id="PF08378"/>
    </source>
</evidence>
<dbReference type="EMBL" id="CP133614">
    <property type="protein sequence ID" value="WMV20916.1"/>
    <property type="molecule type" value="Genomic_DNA"/>
</dbReference>
<evidence type="ECO:0000313" key="3">
    <source>
        <dbReference type="EMBL" id="WMV20916.1"/>
    </source>
</evidence>
<dbReference type="PANTHER" id="PTHR35287">
    <property type="entry name" value="SI:ZFOS-911D5.4"/>
    <property type="match status" value="1"/>
</dbReference>
<evidence type="ECO:0000313" key="4">
    <source>
        <dbReference type="Proteomes" id="UP001234989"/>
    </source>
</evidence>
<reference evidence="3" key="1">
    <citation type="submission" date="2023-08" db="EMBL/GenBank/DDBJ databases">
        <title>A de novo genome assembly of Solanum verrucosum Schlechtendal, a Mexican diploid species geographically isolated from the other diploid A-genome species in potato relatives.</title>
        <authorList>
            <person name="Hosaka K."/>
        </authorList>
    </citation>
    <scope>NUCLEOTIDE SEQUENCE</scope>
    <source>
        <tissue evidence="3">Young leaves</tissue>
    </source>
</reference>
<evidence type="ECO:0000256" key="1">
    <source>
        <dbReference type="SAM" id="SignalP"/>
    </source>
</evidence>
<accession>A0AAF0TIR3</accession>
<gene>
    <name evidence="3" type="ORF">MTR67_014301</name>
</gene>
<feature type="chain" id="PRO_5042016651" description="NERD domain-containing protein" evidence="1">
    <location>
        <begin position="17"/>
        <end position="386"/>
    </location>
</feature>
<dbReference type="InterPro" id="IPR011528">
    <property type="entry name" value="NERD"/>
</dbReference>